<dbReference type="PIRSF" id="PIRSF029347">
    <property type="entry name" value="RecF"/>
    <property type="match status" value="1"/>
</dbReference>
<reference evidence="2" key="1">
    <citation type="submission" date="2022-03" db="EMBL/GenBank/DDBJ databases">
        <title>De novo assembled genomes of Belliella spp. (Cyclobacteriaceae) strains.</title>
        <authorList>
            <person name="Szabo A."/>
            <person name="Korponai K."/>
            <person name="Felfoldi T."/>
        </authorList>
    </citation>
    <scope>NUCLEOTIDE SEQUENCE</scope>
    <source>
        <strain evidence="2">DSM 107340</strain>
    </source>
</reference>
<dbReference type="Gene3D" id="3.40.50.300">
    <property type="entry name" value="P-loop containing nucleotide triphosphate hydrolases"/>
    <property type="match status" value="1"/>
</dbReference>
<dbReference type="EMBL" id="JAKZGS010000004">
    <property type="protein sequence ID" value="MCH7397761.1"/>
    <property type="molecule type" value="Genomic_DNA"/>
</dbReference>
<dbReference type="Proteomes" id="UP001165488">
    <property type="component" value="Unassembled WGS sequence"/>
</dbReference>
<sequence length="362" mass="41713">MITRIEIEGYKSIRSLAIDLQPINILLGGNGVGKSNFISIFSLIRNIYNQNFQNYVQKKGGPDSLLHFGRKETDQILLKIYFKSTGGSENNFAVNLELARNLLFIQSVETGFKSYNSWYPKVYEKNVLESRFSEINRGQAFWVNDRLREFDVYHFHDTSDTSPIKSLADLNDNHYLKPDGSNLASILYFLKKKEPKHFKRIELTIKSIAPFFDRFDLEPNQLNENKIELEWKEKGYPDNYFNAYHLSDGTLRFICLATLLMQPKPPQTIIIDEPELGLHPVAINKLAAMVRKASENVQVILSTQSTNLIDNFDPNDIIVTDRESNGSIFKRLKSEELSIWLEEYTLGDLWGQNKLGAQPYNV</sequence>
<gene>
    <name evidence="2" type="ORF">MM236_07170</name>
</gene>
<protein>
    <submittedName>
        <fullName evidence="2">AAA family ATPase</fullName>
    </submittedName>
</protein>
<feature type="domain" description="ATPase AAA-type core" evidence="1">
    <location>
        <begin position="23"/>
        <end position="310"/>
    </location>
</feature>
<dbReference type="InterPro" id="IPR014555">
    <property type="entry name" value="RecF-like"/>
</dbReference>
<dbReference type="SUPFAM" id="SSF52540">
    <property type="entry name" value="P-loop containing nucleoside triphosphate hydrolases"/>
    <property type="match status" value="1"/>
</dbReference>
<evidence type="ECO:0000259" key="1">
    <source>
        <dbReference type="Pfam" id="PF13304"/>
    </source>
</evidence>
<dbReference type="InterPro" id="IPR003959">
    <property type="entry name" value="ATPase_AAA_core"/>
</dbReference>
<evidence type="ECO:0000313" key="3">
    <source>
        <dbReference type="Proteomes" id="UP001165488"/>
    </source>
</evidence>
<dbReference type="PANTHER" id="PTHR32182:SF22">
    <property type="entry name" value="ATP-DEPENDENT ENDONUCLEASE, OLD FAMILY-RELATED"/>
    <property type="match status" value="1"/>
</dbReference>
<comment type="caution">
    <text evidence="2">The sequence shown here is derived from an EMBL/GenBank/DDBJ whole genome shotgun (WGS) entry which is preliminary data.</text>
</comment>
<dbReference type="InterPro" id="IPR027417">
    <property type="entry name" value="P-loop_NTPase"/>
</dbReference>
<proteinExistence type="predicted"/>
<dbReference type="RefSeq" id="WP_241274273.1">
    <property type="nucleotide sequence ID" value="NZ_JAKZGS010000004.1"/>
</dbReference>
<dbReference type="Pfam" id="PF13304">
    <property type="entry name" value="AAA_21"/>
    <property type="match status" value="1"/>
</dbReference>
<keyword evidence="3" id="KW-1185">Reference proteome</keyword>
<organism evidence="2 3">
    <name type="scientific">Belliella calami</name>
    <dbReference type="NCBI Taxonomy" id="2923436"/>
    <lineage>
        <taxon>Bacteria</taxon>
        <taxon>Pseudomonadati</taxon>
        <taxon>Bacteroidota</taxon>
        <taxon>Cytophagia</taxon>
        <taxon>Cytophagales</taxon>
        <taxon>Cyclobacteriaceae</taxon>
        <taxon>Belliella</taxon>
    </lineage>
</organism>
<dbReference type="PANTHER" id="PTHR32182">
    <property type="entry name" value="DNA REPLICATION AND REPAIR PROTEIN RECF"/>
    <property type="match status" value="1"/>
</dbReference>
<accession>A0ABS9UMC5</accession>
<evidence type="ECO:0000313" key="2">
    <source>
        <dbReference type="EMBL" id="MCH7397761.1"/>
    </source>
</evidence>
<name>A0ABS9UMC5_9BACT</name>